<proteinExistence type="predicted"/>
<feature type="transmembrane region" description="Helical" evidence="1">
    <location>
        <begin position="64"/>
        <end position="84"/>
    </location>
</feature>
<reference evidence="2 3" key="1">
    <citation type="submission" date="2019-11" db="EMBL/GenBank/DDBJ databases">
        <title>Novel species isolated from a subtropical stream in China.</title>
        <authorList>
            <person name="Lu H."/>
        </authorList>
    </citation>
    <scope>NUCLEOTIDE SEQUENCE [LARGE SCALE GENOMIC DNA]</scope>
    <source>
        <strain evidence="2 3">FT80W</strain>
    </source>
</reference>
<gene>
    <name evidence="2" type="ORF">GJ699_03555</name>
</gene>
<evidence type="ECO:0000313" key="2">
    <source>
        <dbReference type="EMBL" id="MRW89053.1"/>
    </source>
</evidence>
<organism evidence="2 3">
    <name type="scientific">Duganella guangzhouensis</name>
    <dbReference type="NCBI Taxonomy" id="2666084"/>
    <lineage>
        <taxon>Bacteria</taxon>
        <taxon>Pseudomonadati</taxon>
        <taxon>Pseudomonadota</taxon>
        <taxon>Betaproteobacteria</taxon>
        <taxon>Burkholderiales</taxon>
        <taxon>Oxalobacteraceae</taxon>
        <taxon>Telluria group</taxon>
        <taxon>Duganella</taxon>
    </lineage>
</organism>
<keyword evidence="1" id="KW-1133">Transmembrane helix</keyword>
<keyword evidence="3" id="KW-1185">Reference proteome</keyword>
<dbReference type="AlphaFoldDB" id="A0A6I2KTF2"/>
<keyword evidence="1" id="KW-0472">Membrane</keyword>
<keyword evidence="1" id="KW-0812">Transmembrane</keyword>
<feature type="transmembrane region" description="Helical" evidence="1">
    <location>
        <begin position="7"/>
        <end position="28"/>
    </location>
</feature>
<accession>A0A6I2KTF2</accession>
<dbReference type="RefSeq" id="WP_154373198.1">
    <property type="nucleotide sequence ID" value="NZ_WKJK01000002.1"/>
</dbReference>
<comment type="caution">
    <text evidence="2">The sequence shown here is derived from an EMBL/GenBank/DDBJ whole genome shotgun (WGS) entry which is preliminary data.</text>
</comment>
<sequence length="85" mass="9585">MAIIAEFAFYLFMEVLMYGLGRIVIPILTFGRARAMNIKEIATLFPRMQVEEGEGEGKLLVPEWMTAMIGVLTLTGLVMLYLALR</sequence>
<name>A0A6I2KTF2_9BURK</name>
<evidence type="ECO:0000313" key="3">
    <source>
        <dbReference type="Proteomes" id="UP000433309"/>
    </source>
</evidence>
<dbReference type="Proteomes" id="UP000433309">
    <property type="component" value="Unassembled WGS sequence"/>
</dbReference>
<dbReference type="EMBL" id="WKJK01000002">
    <property type="protein sequence ID" value="MRW89053.1"/>
    <property type="molecule type" value="Genomic_DNA"/>
</dbReference>
<evidence type="ECO:0000256" key="1">
    <source>
        <dbReference type="SAM" id="Phobius"/>
    </source>
</evidence>
<protein>
    <submittedName>
        <fullName evidence="2">Uncharacterized protein</fullName>
    </submittedName>
</protein>